<dbReference type="EC" id="2.7.7.65" evidence="1"/>
<keyword evidence="4" id="KW-0175">Coiled coil</keyword>
<dbReference type="InterPro" id="IPR050469">
    <property type="entry name" value="Diguanylate_Cyclase"/>
</dbReference>
<dbReference type="GO" id="GO:1902201">
    <property type="term" value="P:negative regulation of bacterial-type flagellum-dependent cell motility"/>
    <property type="evidence" value="ECO:0007669"/>
    <property type="project" value="TreeGrafter"/>
</dbReference>
<dbReference type="InterPro" id="IPR000160">
    <property type="entry name" value="GGDEF_dom"/>
</dbReference>
<feature type="domain" description="GGDEF" evidence="6">
    <location>
        <begin position="203"/>
        <end position="339"/>
    </location>
</feature>
<keyword evidence="3" id="KW-0597">Phosphoprotein</keyword>
<comment type="catalytic activity">
    <reaction evidence="2">
        <text>2 GTP = 3',3'-c-di-GMP + 2 diphosphate</text>
        <dbReference type="Rhea" id="RHEA:24898"/>
        <dbReference type="ChEBI" id="CHEBI:33019"/>
        <dbReference type="ChEBI" id="CHEBI:37565"/>
        <dbReference type="ChEBI" id="CHEBI:58805"/>
        <dbReference type="EC" id="2.7.7.65"/>
    </reaction>
</comment>
<evidence type="ECO:0000259" key="5">
    <source>
        <dbReference type="PROSITE" id="PS50110"/>
    </source>
</evidence>
<evidence type="ECO:0000256" key="2">
    <source>
        <dbReference type="ARBA" id="ARBA00034247"/>
    </source>
</evidence>
<dbReference type="InterPro" id="IPR029787">
    <property type="entry name" value="Nucleotide_cyclase"/>
</dbReference>
<feature type="domain" description="Response regulatory" evidence="5">
    <location>
        <begin position="22"/>
        <end position="139"/>
    </location>
</feature>
<dbReference type="PANTHER" id="PTHR45138">
    <property type="entry name" value="REGULATORY COMPONENTS OF SENSORY TRANSDUCTION SYSTEM"/>
    <property type="match status" value="1"/>
</dbReference>
<dbReference type="GO" id="GO:0000160">
    <property type="term" value="P:phosphorelay signal transduction system"/>
    <property type="evidence" value="ECO:0007669"/>
    <property type="project" value="InterPro"/>
</dbReference>
<accession>A0A843YP01</accession>
<sequence>MKSPPDITGLSKFNSADDAIIKVLLVDDHVVVAGIIRHLLAIETSIEFHYCATAQHALSAAIDILPNVILQDLIMPGIDGFTLVQQYRSNPATRDIPIIVLSSEDDPAVKSVAFAMDVSDYLVKPPDSIELIARIRHHARSYMNLQQRNAAYRALREKQQQLVSANMELQRLSKSDGLTGLANRRYFDEYLGIEWKRAIRDQSELSFLMIDIDDFKRYNDAYGHVAGDGVLKRVADIVQTHARRPTDLAARLGGEEFVIILPNTTRASGNGIAQALQQAIYDLHITHCCSANSDRVTVSIGCASITPQQMDEMVTLVETADQALYVAKRTGKNRVEVAQ</sequence>
<dbReference type="Gene3D" id="3.30.70.270">
    <property type="match status" value="1"/>
</dbReference>
<feature type="modified residue" description="4-aspartylphosphate" evidence="3">
    <location>
        <position position="72"/>
    </location>
</feature>
<dbReference type="CDD" id="cd01949">
    <property type="entry name" value="GGDEF"/>
    <property type="match status" value="1"/>
</dbReference>
<protein>
    <recommendedName>
        <fullName evidence="1">diguanylate cyclase</fullName>
        <ecNumber evidence="1">2.7.7.65</ecNumber>
    </recommendedName>
</protein>
<dbReference type="InterPro" id="IPR011006">
    <property type="entry name" value="CheY-like_superfamily"/>
</dbReference>
<dbReference type="Pfam" id="PF00072">
    <property type="entry name" value="Response_reg"/>
    <property type="match status" value="1"/>
</dbReference>
<organism evidence="7 8">
    <name type="scientific">Glaciimonas soli</name>
    <dbReference type="NCBI Taxonomy" id="2590999"/>
    <lineage>
        <taxon>Bacteria</taxon>
        <taxon>Pseudomonadati</taxon>
        <taxon>Pseudomonadota</taxon>
        <taxon>Betaproteobacteria</taxon>
        <taxon>Burkholderiales</taxon>
        <taxon>Oxalobacteraceae</taxon>
        <taxon>Glaciimonas</taxon>
    </lineage>
</organism>
<feature type="coiled-coil region" evidence="4">
    <location>
        <begin position="142"/>
        <end position="175"/>
    </location>
</feature>
<keyword evidence="8" id="KW-1185">Reference proteome</keyword>
<dbReference type="RefSeq" id="WP_153234840.1">
    <property type="nucleotide sequence ID" value="NZ_WINI01000005.1"/>
</dbReference>
<evidence type="ECO:0000259" key="6">
    <source>
        <dbReference type="PROSITE" id="PS50887"/>
    </source>
</evidence>
<dbReference type="Proteomes" id="UP000451565">
    <property type="component" value="Unassembled WGS sequence"/>
</dbReference>
<dbReference type="Pfam" id="PF00990">
    <property type="entry name" value="GGDEF"/>
    <property type="match status" value="1"/>
</dbReference>
<dbReference type="PROSITE" id="PS50887">
    <property type="entry name" value="GGDEF"/>
    <property type="match status" value="1"/>
</dbReference>
<comment type="caution">
    <text evidence="7">The sequence shown here is derived from an EMBL/GenBank/DDBJ whole genome shotgun (WGS) entry which is preliminary data.</text>
</comment>
<dbReference type="GO" id="GO:0043709">
    <property type="term" value="P:cell adhesion involved in single-species biofilm formation"/>
    <property type="evidence" value="ECO:0007669"/>
    <property type="project" value="TreeGrafter"/>
</dbReference>
<dbReference type="InterPro" id="IPR001789">
    <property type="entry name" value="Sig_transdc_resp-reg_receiver"/>
</dbReference>
<evidence type="ECO:0000256" key="3">
    <source>
        <dbReference type="PROSITE-ProRule" id="PRU00169"/>
    </source>
</evidence>
<dbReference type="FunFam" id="3.30.70.270:FF:000001">
    <property type="entry name" value="Diguanylate cyclase domain protein"/>
    <property type="match status" value="1"/>
</dbReference>
<dbReference type="SUPFAM" id="SSF55073">
    <property type="entry name" value="Nucleotide cyclase"/>
    <property type="match status" value="1"/>
</dbReference>
<dbReference type="NCBIfam" id="TIGR00254">
    <property type="entry name" value="GGDEF"/>
    <property type="match status" value="1"/>
</dbReference>
<evidence type="ECO:0000256" key="1">
    <source>
        <dbReference type="ARBA" id="ARBA00012528"/>
    </source>
</evidence>
<evidence type="ECO:0000313" key="8">
    <source>
        <dbReference type="Proteomes" id="UP000451565"/>
    </source>
</evidence>
<dbReference type="OrthoDB" id="9813903at2"/>
<evidence type="ECO:0000256" key="4">
    <source>
        <dbReference type="SAM" id="Coils"/>
    </source>
</evidence>
<dbReference type="PROSITE" id="PS50110">
    <property type="entry name" value="RESPONSE_REGULATORY"/>
    <property type="match status" value="1"/>
</dbReference>
<dbReference type="EMBL" id="WINI01000005">
    <property type="protein sequence ID" value="MQR01205.1"/>
    <property type="molecule type" value="Genomic_DNA"/>
</dbReference>
<dbReference type="GO" id="GO:0052621">
    <property type="term" value="F:diguanylate cyclase activity"/>
    <property type="evidence" value="ECO:0007669"/>
    <property type="project" value="UniProtKB-EC"/>
</dbReference>
<gene>
    <name evidence="7" type="ORF">GEV47_11005</name>
</gene>
<dbReference type="InterPro" id="IPR043128">
    <property type="entry name" value="Rev_trsase/Diguanyl_cyclase"/>
</dbReference>
<dbReference type="SUPFAM" id="SSF52172">
    <property type="entry name" value="CheY-like"/>
    <property type="match status" value="1"/>
</dbReference>
<evidence type="ECO:0000313" key="7">
    <source>
        <dbReference type="EMBL" id="MQR01205.1"/>
    </source>
</evidence>
<reference evidence="7 8" key="1">
    <citation type="submission" date="2019-10" db="EMBL/GenBank/DDBJ databases">
        <title>Glaciimonas soli sp. nov., a psychrophilic bacterium isolated from the forest soil of a high elevation mountain in Taiwan.</title>
        <authorList>
            <person name="Wang L.-T."/>
            <person name="Shieh W.Y."/>
        </authorList>
    </citation>
    <scope>NUCLEOTIDE SEQUENCE [LARGE SCALE GENOMIC DNA]</scope>
    <source>
        <strain evidence="7 8">GS1</strain>
    </source>
</reference>
<dbReference type="SMART" id="SM00267">
    <property type="entry name" value="GGDEF"/>
    <property type="match status" value="1"/>
</dbReference>
<proteinExistence type="predicted"/>
<dbReference type="PANTHER" id="PTHR45138:SF9">
    <property type="entry name" value="DIGUANYLATE CYCLASE DGCM-RELATED"/>
    <property type="match status" value="1"/>
</dbReference>
<dbReference type="SMART" id="SM00448">
    <property type="entry name" value="REC"/>
    <property type="match status" value="1"/>
</dbReference>
<dbReference type="AlphaFoldDB" id="A0A843YP01"/>
<name>A0A843YP01_9BURK</name>
<dbReference type="Gene3D" id="3.40.50.2300">
    <property type="match status" value="1"/>
</dbReference>
<dbReference type="GO" id="GO:0005886">
    <property type="term" value="C:plasma membrane"/>
    <property type="evidence" value="ECO:0007669"/>
    <property type="project" value="TreeGrafter"/>
</dbReference>